<proteinExistence type="predicted"/>
<comment type="caution">
    <text evidence="2">The sequence shown here is derived from an EMBL/GenBank/DDBJ whole genome shotgun (WGS) entry which is preliminary data.</text>
</comment>
<feature type="region of interest" description="Disordered" evidence="1">
    <location>
        <begin position="139"/>
        <end position="163"/>
    </location>
</feature>
<organism evidence="2 3">
    <name type="scientific">Streptomyces macrosporus</name>
    <dbReference type="NCBI Taxonomy" id="44032"/>
    <lineage>
        <taxon>Bacteria</taxon>
        <taxon>Bacillati</taxon>
        <taxon>Actinomycetota</taxon>
        <taxon>Actinomycetes</taxon>
        <taxon>Kitasatosporales</taxon>
        <taxon>Streptomycetaceae</taxon>
        <taxon>Streptomyces</taxon>
    </lineage>
</organism>
<dbReference type="Proteomes" id="UP001501638">
    <property type="component" value="Unassembled WGS sequence"/>
</dbReference>
<name>A0ABP5WR19_9ACTN</name>
<reference evidence="3" key="1">
    <citation type="journal article" date="2019" name="Int. J. Syst. Evol. Microbiol.">
        <title>The Global Catalogue of Microorganisms (GCM) 10K type strain sequencing project: providing services to taxonomists for standard genome sequencing and annotation.</title>
        <authorList>
            <consortium name="The Broad Institute Genomics Platform"/>
            <consortium name="The Broad Institute Genome Sequencing Center for Infectious Disease"/>
            <person name="Wu L."/>
            <person name="Ma J."/>
        </authorList>
    </citation>
    <scope>NUCLEOTIDE SEQUENCE [LARGE SCALE GENOMIC DNA]</scope>
    <source>
        <strain evidence="3">JCM 6305</strain>
    </source>
</reference>
<keyword evidence="3" id="KW-1185">Reference proteome</keyword>
<sequence length="226" mass="24292">MRIPAEQAARYGYLPPSPAGYWSPQGKGRNRSDSPEEAAAATGDDMGIGIKEVNGKPLLKGGCLAEAVRRLSPGSPPEDARVPDNGDASPGDALKPASPALRIESEAMHLTAKDPRLTAALSEWRRCMTRRGIDERFGIGAGANEFGGDESGDTHGAGGRPSEEEIRVAKADSACNRQANVQEVWVSVASEHQRKLIGADRARLEAVREWWNRYAANAEKVVVEHE</sequence>
<dbReference type="RefSeq" id="WP_344321192.1">
    <property type="nucleotide sequence ID" value="NZ_BAAASZ010000011.1"/>
</dbReference>
<feature type="region of interest" description="Disordered" evidence="1">
    <location>
        <begin position="1"/>
        <end position="49"/>
    </location>
</feature>
<accession>A0ABP5WR19</accession>
<evidence type="ECO:0000313" key="2">
    <source>
        <dbReference type="EMBL" id="GAA2432052.1"/>
    </source>
</evidence>
<protein>
    <submittedName>
        <fullName evidence="2">Uncharacterized protein</fullName>
    </submittedName>
</protein>
<dbReference type="EMBL" id="BAAASZ010000011">
    <property type="protein sequence ID" value="GAA2432052.1"/>
    <property type="molecule type" value="Genomic_DNA"/>
</dbReference>
<evidence type="ECO:0000256" key="1">
    <source>
        <dbReference type="SAM" id="MobiDB-lite"/>
    </source>
</evidence>
<gene>
    <name evidence="2" type="ORF">GCM10010405_13700</name>
</gene>
<feature type="region of interest" description="Disordered" evidence="1">
    <location>
        <begin position="69"/>
        <end position="97"/>
    </location>
</feature>
<evidence type="ECO:0000313" key="3">
    <source>
        <dbReference type="Proteomes" id="UP001501638"/>
    </source>
</evidence>